<comment type="caution">
    <text evidence="1">The sequence shown here is derived from an EMBL/GenBank/DDBJ whole genome shotgun (WGS) entry which is preliminary data.</text>
</comment>
<gene>
    <name evidence="1" type="ORF">BpHYR1_029728</name>
</gene>
<name>A0A3M7QQL6_BRAPC</name>
<proteinExistence type="predicted"/>
<evidence type="ECO:0000313" key="2">
    <source>
        <dbReference type="Proteomes" id="UP000276133"/>
    </source>
</evidence>
<keyword evidence="2" id="KW-1185">Reference proteome</keyword>
<sequence>MINSIKIVVTPSLTKKIKEIGQPLEKIHRNSNITRTLNFLTKINLFPALSQASLNVDALRMNFTFVSFPRSLFNQNLVNLAINGFQKLVHKYNRKQYTVSIEILPLYNLLKKKVSK</sequence>
<dbReference type="AlphaFoldDB" id="A0A3M7QQL6"/>
<dbReference type="Proteomes" id="UP000276133">
    <property type="component" value="Unassembled WGS sequence"/>
</dbReference>
<dbReference type="EMBL" id="REGN01005394">
    <property type="protein sequence ID" value="RNA13499.1"/>
    <property type="molecule type" value="Genomic_DNA"/>
</dbReference>
<protein>
    <submittedName>
        <fullName evidence="1">Uncharacterized protein</fullName>
    </submittedName>
</protein>
<accession>A0A3M7QQL6</accession>
<evidence type="ECO:0000313" key="1">
    <source>
        <dbReference type="EMBL" id="RNA13499.1"/>
    </source>
</evidence>
<organism evidence="1 2">
    <name type="scientific">Brachionus plicatilis</name>
    <name type="common">Marine rotifer</name>
    <name type="synonym">Brachionus muelleri</name>
    <dbReference type="NCBI Taxonomy" id="10195"/>
    <lineage>
        <taxon>Eukaryota</taxon>
        <taxon>Metazoa</taxon>
        <taxon>Spiralia</taxon>
        <taxon>Gnathifera</taxon>
        <taxon>Rotifera</taxon>
        <taxon>Eurotatoria</taxon>
        <taxon>Monogononta</taxon>
        <taxon>Pseudotrocha</taxon>
        <taxon>Ploima</taxon>
        <taxon>Brachionidae</taxon>
        <taxon>Brachionus</taxon>
    </lineage>
</organism>
<reference evidence="1 2" key="1">
    <citation type="journal article" date="2018" name="Sci. Rep.">
        <title>Genomic signatures of local adaptation to the degree of environmental predictability in rotifers.</title>
        <authorList>
            <person name="Franch-Gras L."/>
            <person name="Hahn C."/>
            <person name="Garcia-Roger E.M."/>
            <person name="Carmona M.J."/>
            <person name="Serra M."/>
            <person name="Gomez A."/>
        </authorList>
    </citation>
    <scope>NUCLEOTIDE SEQUENCE [LARGE SCALE GENOMIC DNA]</scope>
    <source>
        <strain evidence="1">HYR1</strain>
    </source>
</reference>